<evidence type="ECO:0000256" key="2">
    <source>
        <dbReference type="ARBA" id="ARBA00022443"/>
    </source>
</evidence>
<dbReference type="PRINTS" id="PR00452">
    <property type="entry name" value="SH3DOMAIN"/>
</dbReference>
<dbReference type="PANTHER" id="PTHR24280:SF4">
    <property type="entry name" value="CYTOCHROME P450 20A1"/>
    <property type="match status" value="1"/>
</dbReference>
<dbReference type="SUPFAM" id="SSF50044">
    <property type="entry name" value="SH3-domain"/>
    <property type="match status" value="1"/>
</dbReference>
<sequence>MLDFAIFAVTFVIILIGAVLYLYPSSRSASGVPGLNPTEEKDGNLQDIVNRGSLHEFLVGLHDEFGSVASFWFGGRPVVSLGGVDQLRQHINPNWTTDSFETMLKSLLGYQSGSGVGVTEPMIRKKLVEELVDKWASYPKSQHTPLCAHLLGLAMKSVTQLAMGSRFRDDAEVIRFRKNHEAIWSEIGKGYLDGSLEKSSSRKAHYESALAEMESVLKSVAKQRSGQGSSQSFVNYLLQANLTERQVMEDGMVFTLAGCVITANLCIWAVHFLSVSEAVQEQLYNELVEVLGEEPVTLEKIPQLRYCQQVLNETVRTAKLTPVAARLQEVEGKVDQHVIPKETLVIYALGVVLQDADTWSLPYSTLVRKLRLHKVQGQVVEARYELVTTPKDDTWITMAELQMLLEEEIPAGRGALLDSYANLERVAEYCESNYIQSPDKHRALEETKSYTTQSLASVAYLINTLANNVLQMLDIQASQLRRMESRWTSIKRRWPGEKLASSPPIRTLPAHTRSLHQPILRGLRHSPYRTLEPVRPPVVPNDYVPSPTRNTAPPLQSPARTASVNQRTRTYSRSSSRENSGSGSVGVPIAVPTPAPPTAFPGTAPAPPNPPKPPPSVTIPAPPVPPPPPTPEPVPPAPAPTPALPAEGPPEIPPPPQLPPNLPVSTNTNPAVATSTPAQGNGPHFYSMNRPMTRHTTPSVGGSLPYRRPSSVTGQPNNMPQNTNSNMIQNQLNGGPHYNQNQVSDAPPPPPPAEEVEFEEATPPPPPPEDYEDEEGDDEEESAVVEYSDPYAEEDPPWAPRSYLEKVVAIYDYTRDKEDELSFQEGAIIYVIKKNDDGWFEGVMSGTTGLFPGNYVESIMHYAD</sequence>
<keyword evidence="5" id="KW-0812">Transmembrane</keyword>
<dbReference type="Pfam" id="PF14604">
    <property type="entry name" value="SH3_9"/>
    <property type="match status" value="1"/>
</dbReference>
<evidence type="ECO:0000313" key="8">
    <source>
        <dbReference type="Proteomes" id="UP000830375"/>
    </source>
</evidence>
<feature type="transmembrane region" description="Helical" evidence="5">
    <location>
        <begin position="6"/>
        <end position="23"/>
    </location>
</feature>
<dbReference type="CDD" id="cd11972">
    <property type="entry name" value="SH3_Abi2"/>
    <property type="match status" value="1"/>
</dbReference>
<comment type="caution">
    <text evidence="7">The sequence shown here is derived from an EMBL/GenBank/DDBJ whole genome shotgun (WGS) entry which is preliminary data.</text>
</comment>
<dbReference type="InterPro" id="IPR001128">
    <property type="entry name" value="Cyt_P450"/>
</dbReference>
<protein>
    <submittedName>
        <fullName evidence="7">Cytochrome P450 20A1</fullName>
    </submittedName>
</protein>
<keyword evidence="5" id="KW-0472">Membrane</keyword>
<dbReference type="SMART" id="SM00326">
    <property type="entry name" value="SH3"/>
    <property type="match status" value="1"/>
</dbReference>
<comment type="similarity">
    <text evidence="1">Belongs to the cytochrome P450 family.</text>
</comment>
<dbReference type="EMBL" id="JACTAM010000006">
    <property type="protein sequence ID" value="KAI2663312.1"/>
    <property type="molecule type" value="Genomic_DNA"/>
</dbReference>
<evidence type="ECO:0000256" key="1">
    <source>
        <dbReference type="ARBA" id="ARBA00010617"/>
    </source>
</evidence>
<dbReference type="SUPFAM" id="SSF48264">
    <property type="entry name" value="Cytochrome P450"/>
    <property type="match status" value="1"/>
</dbReference>
<evidence type="ECO:0000256" key="3">
    <source>
        <dbReference type="PROSITE-ProRule" id="PRU00192"/>
    </source>
</evidence>
<feature type="transmembrane region" description="Helical" evidence="5">
    <location>
        <begin position="253"/>
        <end position="273"/>
    </location>
</feature>
<reference evidence="7 8" key="1">
    <citation type="submission" date="2022-01" db="EMBL/GenBank/DDBJ databases">
        <title>A high-quality chromosome-level genome assembly of rohu carp, Labeo rohita.</title>
        <authorList>
            <person name="Arick M.A. II"/>
            <person name="Hsu C.-Y."/>
            <person name="Magbanua Z."/>
            <person name="Pechanova O."/>
            <person name="Grover C."/>
            <person name="Miller E."/>
            <person name="Thrash A."/>
            <person name="Ezzel L."/>
            <person name="Alam S."/>
            <person name="Benzie J."/>
            <person name="Hamilton M."/>
            <person name="Karsi A."/>
            <person name="Lawrence M.L."/>
            <person name="Peterson D.G."/>
        </authorList>
    </citation>
    <scope>NUCLEOTIDE SEQUENCE [LARGE SCALE GENOMIC DNA]</scope>
    <source>
        <strain evidence="8">BAU-BD-2019</strain>
        <tissue evidence="7">Blood</tissue>
    </source>
</reference>
<evidence type="ECO:0000256" key="5">
    <source>
        <dbReference type="SAM" id="Phobius"/>
    </source>
</evidence>
<evidence type="ECO:0000256" key="4">
    <source>
        <dbReference type="SAM" id="MobiDB-lite"/>
    </source>
</evidence>
<feature type="domain" description="SH3" evidence="6">
    <location>
        <begin position="802"/>
        <end position="861"/>
    </location>
</feature>
<keyword evidence="5" id="KW-1133">Transmembrane helix</keyword>
<dbReference type="InterPro" id="IPR036396">
    <property type="entry name" value="Cyt_P450_sf"/>
</dbReference>
<dbReference type="InterPro" id="IPR052666">
    <property type="entry name" value="CYP450_20A1-like"/>
</dbReference>
<feature type="region of interest" description="Disordered" evidence="4">
    <location>
        <begin position="519"/>
        <end position="783"/>
    </location>
</feature>
<dbReference type="Pfam" id="PF00067">
    <property type="entry name" value="p450"/>
    <property type="match status" value="1"/>
</dbReference>
<organism evidence="7 8">
    <name type="scientific">Labeo rohita</name>
    <name type="common">Indian major carp</name>
    <name type="synonym">Cyprinus rohita</name>
    <dbReference type="NCBI Taxonomy" id="84645"/>
    <lineage>
        <taxon>Eukaryota</taxon>
        <taxon>Metazoa</taxon>
        <taxon>Chordata</taxon>
        <taxon>Craniata</taxon>
        <taxon>Vertebrata</taxon>
        <taxon>Euteleostomi</taxon>
        <taxon>Actinopterygii</taxon>
        <taxon>Neopterygii</taxon>
        <taxon>Teleostei</taxon>
        <taxon>Ostariophysi</taxon>
        <taxon>Cypriniformes</taxon>
        <taxon>Cyprinidae</taxon>
        <taxon>Labeoninae</taxon>
        <taxon>Labeonini</taxon>
        <taxon>Labeo</taxon>
    </lineage>
</organism>
<dbReference type="PROSITE" id="PS50002">
    <property type="entry name" value="SH3"/>
    <property type="match status" value="1"/>
</dbReference>
<proteinExistence type="inferred from homology"/>
<feature type="compositionally biased region" description="Acidic residues" evidence="4">
    <location>
        <begin position="769"/>
        <end position="783"/>
    </location>
</feature>
<evidence type="ECO:0000313" key="7">
    <source>
        <dbReference type="EMBL" id="KAI2663312.1"/>
    </source>
</evidence>
<name>A0ABQ8MLR0_LABRO</name>
<dbReference type="Gene3D" id="1.10.630.10">
    <property type="entry name" value="Cytochrome P450"/>
    <property type="match status" value="1"/>
</dbReference>
<dbReference type="InterPro" id="IPR001452">
    <property type="entry name" value="SH3_domain"/>
</dbReference>
<evidence type="ECO:0000259" key="6">
    <source>
        <dbReference type="PROSITE" id="PS50002"/>
    </source>
</evidence>
<keyword evidence="8" id="KW-1185">Reference proteome</keyword>
<dbReference type="InterPro" id="IPR036028">
    <property type="entry name" value="SH3-like_dom_sf"/>
</dbReference>
<dbReference type="Proteomes" id="UP000830375">
    <property type="component" value="Unassembled WGS sequence"/>
</dbReference>
<feature type="compositionally biased region" description="Polar residues" evidence="4">
    <location>
        <begin position="547"/>
        <end position="566"/>
    </location>
</feature>
<dbReference type="PANTHER" id="PTHR24280">
    <property type="entry name" value="CYTOCHROME P450 20A1"/>
    <property type="match status" value="1"/>
</dbReference>
<dbReference type="Gene3D" id="2.30.30.40">
    <property type="entry name" value="SH3 Domains"/>
    <property type="match status" value="1"/>
</dbReference>
<dbReference type="PRINTS" id="PR01217">
    <property type="entry name" value="PRICHEXTENSN"/>
</dbReference>
<feature type="compositionally biased region" description="Pro residues" evidence="4">
    <location>
        <begin position="591"/>
        <end position="662"/>
    </location>
</feature>
<keyword evidence="2 3" id="KW-0728">SH3 domain</keyword>
<gene>
    <name evidence="7" type="ORF">H4Q32_011809</name>
</gene>
<accession>A0ABQ8MLR0</accession>
<dbReference type="InterPro" id="IPR035726">
    <property type="entry name" value="Abi2_SH3"/>
</dbReference>
<feature type="compositionally biased region" description="Low complexity" evidence="4">
    <location>
        <begin position="567"/>
        <end position="590"/>
    </location>
</feature>
<feature type="compositionally biased region" description="Polar residues" evidence="4">
    <location>
        <begin position="664"/>
        <end position="679"/>
    </location>
</feature>
<dbReference type="Gene3D" id="6.10.140.1620">
    <property type="match status" value="1"/>
</dbReference>
<feature type="compositionally biased region" description="Polar residues" evidence="4">
    <location>
        <begin position="710"/>
        <end position="744"/>
    </location>
</feature>